<protein>
    <submittedName>
        <fullName evidence="2">Uncharacterized protein</fullName>
    </submittedName>
</protein>
<gene>
    <name evidence="2" type="ORF">H9651_08945</name>
</gene>
<keyword evidence="3" id="KW-1185">Reference proteome</keyword>
<evidence type="ECO:0000313" key="3">
    <source>
        <dbReference type="Proteomes" id="UP000648352"/>
    </source>
</evidence>
<dbReference type="Proteomes" id="UP000648352">
    <property type="component" value="Unassembled WGS sequence"/>
</dbReference>
<accession>A0ABR8S3S7</accession>
<proteinExistence type="predicted"/>
<sequence>MDRLHYAGTSIVTGTDIAHALLDYAQALAEAGASATVAIPTVNRDGTRGRSEVLIGPASQLISDAEQSPHDEIVDAELVAHLHAVAGRVRDERSPSPQTDTTRIALDADGAADDYLDGF</sequence>
<organism evidence="2 3">
    <name type="scientific">Microbacterium pullorum</name>
    <dbReference type="NCBI Taxonomy" id="2762236"/>
    <lineage>
        <taxon>Bacteria</taxon>
        <taxon>Bacillati</taxon>
        <taxon>Actinomycetota</taxon>
        <taxon>Actinomycetes</taxon>
        <taxon>Micrococcales</taxon>
        <taxon>Microbacteriaceae</taxon>
        <taxon>Microbacterium</taxon>
    </lineage>
</organism>
<name>A0ABR8S3S7_9MICO</name>
<evidence type="ECO:0000256" key="1">
    <source>
        <dbReference type="SAM" id="MobiDB-lite"/>
    </source>
</evidence>
<dbReference type="RefSeq" id="WP_191718926.1">
    <property type="nucleotide sequence ID" value="NZ_JACSQP010000004.1"/>
</dbReference>
<dbReference type="EMBL" id="JACSQP010000004">
    <property type="protein sequence ID" value="MBD7957764.1"/>
    <property type="molecule type" value="Genomic_DNA"/>
</dbReference>
<evidence type="ECO:0000313" key="2">
    <source>
        <dbReference type="EMBL" id="MBD7957764.1"/>
    </source>
</evidence>
<comment type="caution">
    <text evidence="2">The sequence shown here is derived from an EMBL/GenBank/DDBJ whole genome shotgun (WGS) entry which is preliminary data.</text>
</comment>
<feature type="region of interest" description="Disordered" evidence="1">
    <location>
        <begin position="87"/>
        <end position="107"/>
    </location>
</feature>
<reference evidence="2 3" key="1">
    <citation type="submission" date="2020-08" db="EMBL/GenBank/DDBJ databases">
        <title>A Genomic Blueprint of the Chicken Gut Microbiome.</title>
        <authorList>
            <person name="Gilroy R."/>
            <person name="Ravi A."/>
            <person name="Getino M."/>
            <person name="Pursley I."/>
            <person name="Horton D.L."/>
            <person name="Alikhan N.-F."/>
            <person name="Baker D."/>
            <person name="Gharbi K."/>
            <person name="Hall N."/>
            <person name="Watson M."/>
            <person name="Adriaenssens E.M."/>
            <person name="Foster-Nyarko E."/>
            <person name="Jarju S."/>
            <person name="Secka A."/>
            <person name="Antonio M."/>
            <person name="Oren A."/>
            <person name="Chaudhuri R."/>
            <person name="La Ragione R.M."/>
            <person name="Hildebrand F."/>
            <person name="Pallen M.J."/>
        </authorList>
    </citation>
    <scope>NUCLEOTIDE SEQUENCE [LARGE SCALE GENOMIC DNA]</scope>
    <source>
        <strain evidence="2 3">Sa4CUA7</strain>
    </source>
</reference>